<name>A0A644ZAD5_9ZZZZ</name>
<reference evidence="1" key="1">
    <citation type="submission" date="2019-08" db="EMBL/GenBank/DDBJ databases">
        <authorList>
            <person name="Kucharzyk K."/>
            <person name="Murdoch R.W."/>
            <person name="Higgins S."/>
            <person name="Loffler F."/>
        </authorList>
    </citation>
    <scope>NUCLEOTIDE SEQUENCE</scope>
</reference>
<proteinExistence type="predicted"/>
<gene>
    <name evidence="1" type="ORF">SDC9_84465</name>
</gene>
<organism evidence="1">
    <name type="scientific">bioreactor metagenome</name>
    <dbReference type="NCBI Taxonomy" id="1076179"/>
    <lineage>
        <taxon>unclassified sequences</taxon>
        <taxon>metagenomes</taxon>
        <taxon>ecological metagenomes</taxon>
    </lineage>
</organism>
<dbReference type="Gene3D" id="3.40.50.150">
    <property type="entry name" value="Vaccinia Virus protein VP39"/>
    <property type="match status" value="1"/>
</dbReference>
<dbReference type="InterPro" id="IPR029063">
    <property type="entry name" value="SAM-dependent_MTases_sf"/>
</dbReference>
<accession>A0A644ZAD5</accession>
<evidence type="ECO:0008006" key="2">
    <source>
        <dbReference type="Google" id="ProtNLM"/>
    </source>
</evidence>
<protein>
    <recommendedName>
        <fullName evidence="2">Methyltransferase type 11</fullName>
    </recommendedName>
</protein>
<dbReference type="AlphaFoldDB" id="A0A644ZAD5"/>
<dbReference type="EMBL" id="VSSQ01008085">
    <property type="protein sequence ID" value="MPM37846.1"/>
    <property type="molecule type" value="Genomic_DNA"/>
</dbReference>
<comment type="caution">
    <text evidence="1">The sequence shown here is derived from an EMBL/GenBank/DDBJ whole genome shotgun (WGS) entry which is preliminary data.</text>
</comment>
<dbReference type="SUPFAM" id="SSF53335">
    <property type="entry name" value="S-adenosyl-L-methionine-dependent methyltransferases"/>
    <property type="match status" value="1"/>
</dbReference>
<evidence type="ECO:0000313" key="1">
    <source>
        <dbReference type="EMBL" id="MPM37846.1"/>
    </source>
</evidence>
<sequence>MKRPAIYSRPNKPLTIPVRKRGEVAPLETIEAPEIIAVDRATECHVTPDDVARRMVDYLGPQGDYLTLEPSAGTGQLARALIASGHSPQELTMIERHHALATMLRWIGPTIHSCFLEWAEEVKGRAEFPRIIMNPPFREVRKHITAALSLLGRGGHAEPATLVALVPVTFDHPEAEELETLPPDTFSTARVTTKIIRIRRS</sequence>